<accession>A0ABY8QCP9</accession>
<dbReference type="EMBL" id="CP124616">
    <property type="protein sequence ID" value="WGW02259.1"/>
    <property type="molecule type" value="Genomic_DNA"/>
</dbReference>
<evidence type="ECO:0000313" key="1">
    <source>
        <dbReference type="EMBL" id="WGW02259.1"/>
    </source>
</evidence>
<keyword evidence="2" id="KW-1185">Reference proteome</keyword>
<evidence type="ECO:0000313" key="2">
    <source>
        <dbReference type="Proteomes" id="UP001241605"/>
    </source>
</evidence>
<dbReference type="Gene3D" id="3.40.50.300">
    <property type="entry name" value="P-loop containing nucleotide triphosphate hydrolases"/>
    <property type="match status" value="1"/>
</dbReference>
<dbReference type="Proteomes" id="UP001241605">
    <property type="component" value="Chromosome"/>
</dbReference>
<reference evidence="1 2" key="1">
    <citation type="submission" date="2023-05" db="EMBL/GenBank/DDBJ databases">
        <title>YMD87, complete Genome.</title>
        <authorList>
            <person name="Zhang J."/>
            <person name="Xu X."/>
        </authorList>
    </citation>
    <scope>NUCLEOTIDE SEQUENCE [LARGE SCALE GENOMIC DNA]</scope>
    <source>
        <strain evidence="1 2">YMD87</strain>
    </source>
</reference>
<sequence length="237" mass="25302">MSHPAQMALPLPTRAALGRSDFYVTEANALAVAQIEGWRLWPSGKFVLSGPAGAGKTHLAHVWARLTGATILPAAALAQADIPMLAEGPVCVEDIETIAGDTAAEEALFHLHNLVLAQGHKLLMTARQPAARWGLSLPDLQSRAMGAQGAELSEPDDDLLSALIAKLFSDRQIVPAGDVVPYLARRIPRSYTAAQLIVEILDREALGRPKGVSRPLAIAVFDRLFAPKLLPMDDTST</sequence>
<proteinExistence type="predicted"/>
<dbReference type="InterPro" id="IPR027417">
    <property type="entry name" value="P-loop_NTPase"/>
</dbReference>
<dbReference type="PANTHER" id="PTHR30050">
    <property type="entry name" value="CHROMOSOMAL REPLICATION INITIATOR PROTEIN DNAA"/>
    <property type="match status" value="1"/>
</dbReference>
<dbReference type="SUPFAM" id="SSF52540">
    <property type="entry name" value="P-loop containing nucleoside triphosphate hydrolases"/>
    <property type="match status" value="1"/>
</dbReference>
<dbReference type="RefSeq" id="WP_282298891.1">
    <property type="nucleotide sequence ID" value="NZ_CP124616.1"/>
</dbReference>
<protein>
    <submittedName>
        <fullName evidence="1">Chromosomal replication initiator DnaA</fullName>
    </submittedName>
</protein>
<organism evidence="1 2">
    <name type="scientific">Tropicibacter oceani</name>
    <dbReference type="NCBI Taxonomy" id="3058420"/>
    <lineage>
        <taxon>Bacteria</taxon>
        <taxon>Pseudomonadati</taxon>
        <taxon>Pseudomonadota</taxon>
        <taxon>Alphaproteobacteria</taxon>
        <taxon>Rhodobacterales</taxon>
        <taxon>Roseobacteraceae</taxon>
        <taxon>Tropicibacter</taxon>
    </lineage>
</organism>
<dbReference type="Gene3D" id="1.10.8.60">
    <property type="match status" value="1"/>
</dbReference>
<name>A0ABY8QCP9_9RHOB</name>
<gene>
    <name evidence="1" type="ORF">QF118_09840</name>
</gene>
<dbReference type="PANTHER" id="PTHR30050:SF5">
    <property type="entry name" value="DNAA REGULATORY INACTIVATOR HDA"/>
    <property type="match status" value="1"/>
</dbReference>